<dbReference type="InterPro" id="IPR036761">
    <property type="entry name" value="TTHA0802/YceI-like_sf"/>
</dbReference>
<accession>A0A927B4E9</accession>
<gene>
    <name evidence="2" type="ORF">IC230_19890</name>
</gene>
<sequence>MMKLLLWCQLLYLFVNPILVGPKVEESEIRFQIVNAGLTVNGTLSGMEADILFDPQHPEQASIRASVPVKTIQTGISLRDKHLQKPDYFDAEKNPTITLTSKTIRKTGSGTYEGIFSLTMKGIQHDVKLPFTVSPKNEFIGNLKVNRLDYSLGKSSLILADEVAITIRAKLAEGS</sequence>
<dbReference type="PANTHER" id="PTHR34406:SF1">
    <property type="entry name" value="PROTEIN YCEI"/>
    <property type="match status" value="1"/>
</dbReference>
<evidence type="ECO:0000313" key="3">
    <source>
        <dbReference type="Proteomes" id="UP000653797"/>
    </source>
</evidence>
<dbReference type="SMART" id="SM00867">
    <property type="entry name" value="YceI"/>
    <property type="match status" value="1"/>
</dbReference>
<protein>
    <submittedName>
        <fullName evidence="2">YceI family protein</fullName>
    </submittedName>
</protein>
<evidence type="ECO:0000259" key="1">
    <source>
        <dbReference type="SMART" id="SM00867"/>
    </source>
</evidence>
<dbReference type="EMBL" id="JACXAA010000007">
    <property type="protein sequence ID" value="MBD2755173.1"/>
    <property type="molecule type" value="Genomic_DNA"/>
</dbReference>
<dbReference type="Gene3D" id="2.40.128.110">
    <property type="entry name" value="Lipid/polyisoprenoid-binding, YceI-like"/>
    <property type="match status" value="1"/>
</dbReference>
<proteinExistence type="predicted"/>
<feature type="domain" description="Lipid/polyisoprenoid-binding YceI-like" evidence="1">
    <location>
        <begin position="17"/>
        <end position="172"/>
    </location>
</feature>
<dbReference type="Pfam" id="PF04264">
    <property type="entry name" value="YceI"/>
    <property type="match status" value="1"/>
</dbReference>
<dbReference type="PANTHER" id="PTHR34406">
    <property type="entry name" value="PROTEIN YCEI"/>
    <property type="match status" value="1"/>
</dbReference>
<dbReference type="Proteomes" id="UP000653797">
    <property type="component" value="Unassembled WGS sequence"/>
</dbReference>
<dbReference type="SUPFAM" id="SSF101874">
    <property type="entry name" value="YceI-like"/>
    <property type="match status" value="1"/>
</dbReference>
<organism evidence="2 3">
    <name type="scientific">Spirosoma validum</name>
    <dbReference type="NCBI Taxonomy" id="2771355"/>
    <lineage>
        <taxon>Bacteria</taxon>
        <taxon>Pseudomonadati</taxon>
        <taxon>Bacteroidota</taxon>
        <taxon>Cytophagia</taxon>
        <taxon>Cytophagales</taxon>
        <taxon>Cytophagaceae</taxon>
        <taxon>Spirosoma</taxon>
    </lineage>
</organism>
<dbReference type="AlphaFoldDB" id="A0A927B4E9"/>
<name>A0A927B4E9_9BACT</name>
<reference evidence="2" key="1">
    <citation type="submission" date="2020-09" db="EMBL/GenBank/DDBJ databases">
        <authorList>
            <person name="Kim M.K."/>
        </authorList>
    </citation>
    <scope>NUCLEOTIDE SEQUENCE</scope>
    <source>
        <strain evidence="2">BT704</strain>
    </source>
</reference>
<evidence type="ECO:0000313" key="2">
    <source>
        <dbReference type="EMBL" id="MBD2755173.1"/>
    </source>
</evidence>
<dbReference type="InterPro" id="IPR007372">
    <property type="entry name" value="Lipid/polyisoprenoid-bd_YceI"/>
</dbReference>
<keyword evidence="3" id="KW-1185">Reference proteome</keyword>
<comment type="caution">
    <text evidence="2">The sequence shown here is derived from an EMBL/GenBank/DDBJ whole genome shotgun (WGS) entry which is preliminary data.</text>
</comment>